<organism evidence="2 3">
    <name type="scientific">Frankia alni (strain DSM 45986 / CECT 9034 / ACN14a)</name>
    <dbReference type="NCBI Taxonomy" id="326424"/>
    <lineage>
        <taxon>Bacteria</taxon>
        <taxon>Bacillati</taxon>
        <taxon>Actinomycetota</taxon>
        <taxon>Actinomycetes</taxon>
        <taxon>Frankiales</taxon>
        <taxon>Frankiaceae</taxon>
        <taxon>Frankia</taxon>
    </lineage>
</organism>
<sequence length="127" mass="13188">MAGGRATVGDAWERGAGSPPAGLPAGSSGWGRARGGVGGVPGRGRSGARAPLCRSHHGVTEGGDGSDRRRQPAPDRSRFVMRALQTSARSAAQPHRTGPLRTAPDAVARLTPRRDRMDVVPVLAPRR</sequence>
<evidence type="ECO:0000313" key="2">
    <source>
        <dbReference type="EMBL" id="CAJ65035.1"/>
    </source>
</evidence>
<proteinExistence type="predicted"/>
<feature type="region of interest" description="Disordered" evidence="1">
    <location>
        <begin position="1"/>
        <end position="76"/>
    </location>
</feature>
<dbReference type="AlphaFoldDB" id="Q0RBZ5"/>
<name>Q0RBZ5_FRAAA</name>
<feature type="compositionally biased region" description="Basic and acidic residues" evidence="1">
    <location>
        <begin position="65"/>
        <end position="76"/>
    </location>
</feature>
<dbReference type="HOGENOM" id="CLU_1967308_0_0_11"/>
<accession>Q0RBZ5</accession>
<dbReference type="STRING" id="326424.FRAAL6412"/>
<feature type="compositionally biased region" description="Gly residues" evidence="1">
    <location>
        <begin position="28"/>
        <end position="45"/>
    </location>
</feature>
<feature type="region of interest" description="Disordered" evidence="1">
    <location>
        <begin position="86"/>
        <end position="105"/>
    </location>
</feature>
<keyword evidence="3" id="KW-1185">Reference proteome</keyword>
<protein>
    <submittedName>
        <fullName evidence="2">Uncharacterized protein</fullName>
    </submittedName>
</protein>
<reference evidence="2 3" key="1">
    <citation type="journal article" date="2007" name="Genome Res.">
        <title>Genome characteristics of facultatively symbiotic Frankia sp. strains reflect host range and host plant biogeography.</title>
        <authorList>
            <person name="Normand P."/>
            <person name="Lapierre P."/>
            <person name="Tisa L.S."/>
            <person name="Gogarten J.P."/>
            <person name="Alloisio N."/>
            <person name="Bagnarol E."/>
            <person name="Bassi C.A."/>
            <person name="Berry A.M."/>
            <person name="Bickhart D.M."/>
            <person name="Choisne N."/>
            <person name="Couloux A."/>
            <person name="Cournoyer B."/>
            <person name="Cruveiller S."/>
            <person name="Daubin V."/>
            <person name="Demange N."/>
            <person name="Francino M.P."/>
            <person name="Goltsman E."/>
            <person name="Huang Y."/>
            <person name="Kopp O.R."/>
            <person name="Labarre L."/>
            <person name="Lapidus A."/>
            <person name="Lavire C."/>
            <person name="Marechal J."/>
            <person name="Martinez M."/>
            <person name="Mastronunzio J.E."/>
            <person name="Mullin B.C."/>
            <person name="Niemann J."/>
            <person name="Pujic P."/>
            <person name="Rawnsley T."/>
            <person name="Rouy Z."/>
            <person name="Schenowitz C."/>
            <person name="Sellstedt A."/>
            <person name="Tavares F."/>
            <person name="Tomkins J.P."/>
            <person name="Vallenet D."/>
            <person name="Valverde C."/>
            <person name="Wall L.G."/>
            <person name="Wang Y."/>
            <person name="Medigue C."/>
            <person name="Benson D.R."/>
        </authorList>
    </citation>
    <scope>NUCLEOTIDE SEQUENCE [LARGE SCALE GENOMIC DNA]</scope>
    <source>
        <strain evidence="3">DSM 45986 / CECT 9034 / ACN14a</strain>
    </source>
</reference>
<dbReference type="EMBL" id="CT573213">
    <property type="protein sequence ID" value="CAJ65035.1"/>
    <property type="molecule type" value="Genomic_DNA"/>
</dbReference>
<evidence type="ECO:0000313" key="3">
    <source>
        <dbReference type="Proteomes" id="UP000000657"/>
    </source>
</evidence>
<feature type="compositionally biased region" description="Low complexity" evidence="1">
    <location>
        <begin position="15"/>
        <end position="27"/>
    </location>
</feature>
<dbReference type="Proteomes" id="UP000000657">
    <property type="component" value="Chromosome"/>
</dbReference>
<dbReference type="KEGG" id="fal:FRAAL6412"/>
<evidence type="ECO:0000256" key="1">
    <source>
        <dbReference type="SAM" id="MobiDB-lite"/>
    </source>
</evidence>
<gene>
    <name evidence="2" type="ordered locus">FRAAL6412</name>
</gene>